<dbReference type="RefSeq" id="WP_007416410.1">
    <property type="nucleotide sequence ID" value="NZ_ABOX02000026.1"/>
</dbReference>
<dbReference type="SUPFAM" id="SSF51695">
    <property type="entry name" value="PLC-like phosphodiesterases"/>
    <property type="match status" value="1"/>
</dbReference>
<proteinExistence type="predicted"/>
<evidence type="ECO:0000313" key="1">
    <source>
        <dbReference type="EMBL" id="EEF59567.1"/>
    </source>
</evidence>
<name>B9XKS4_PEDPL</name>
<protein>
    <recommendedName>
        <fullName evidence="3">Glycerophosphoryl diester phosphodiesterase</fullName>
    </recommendedName>
</protein>
<reference evidence="1 2" key="1">
    <citation type="journal article" date="2011" name="J. Bacteriol.">
        <title>Genome sequence of 'Pedosphaera parvula' Ellin514, an aerobic Verrucomicrobial isolate from pasture soil.</title>
        <authorList>
            <person name="Kant R."/>
            <person name="van Passel M.W."/>
            <person name="Sangwan P."/>
            <person name="Palva A."/>
            <person name="Lucas S."/>
            <person name="Copeland A."/>
            <person name="Lapidus A."/>
            <person name="Glavina Del Rio T."/>
            <person name="Dalin E."/>
            <person name="Tice H."/>
            <person name="Bruce D."/>
            <person name="Goodwin L."/>
            <person name="Pitluck S."/>
            <person name="Chertkov O."/>
            <person name="Larimer F.W."/>
            <person name="Land M.L."/>
            <person name="Hauser L."/>
            <person name="Brettin T.S."/>
            <person name="Detter J.C."/>
            <person name="Han S."/>
            <person name="de Vos W.M."/>
            <person name="Janssen P.H."/>
            <person name="Smidt H."/>
        </authorList>
    </citation>
    <scope>NUCLEOTIDE SEQUENCE [LARGE SCALE GENOMIC DNA]</scope>
    <source>
        <strain evidence="1 2">Ellin514</strain>
    </source>
</reference>
<dbReference type="GO" id="GO:0008081">
    <property type="term" value="F:phosphoric diester hydrolase activity"/>
    <property type="evidence" value="ECO:0007669"/>
    <property type="project" value="InterPro"/>
</dbReference>
<gene>
    <name evidence="1" type="ORF">Cflav_PD2474</name>
</gene>
<keyword evidence="2" id="KW-1185">Reference proteome</keyword>
<dbReference type="STRING" id="320771.Cflav_PD2474"/>
<dbReference type="Proteomes" id="UP000003688">
    <property type="component" value="Unassembled WGS sequence"/>
</dbReference>
<organism evidence="1 2">
    <name type="scientific">Pedosphaera parvula (strain Ellin514)</name>
    <dbReference type="NCBI Taxonomy" id="320771"/>
    <lineage>
        <taxon>Bacteria</taxon>
        <taxon>Pseudomonadati</taxon>
        <taxon>Verrucomicrobiota</taxon>
        <taxon>Pedosphaerae</taxon>
        <taxon>Pedosphaerales</taxon>
        <taxon>Pedosphaeraceae</taxon>
        <taxon>Pedosphaera</taxon>
    </lineage>
</organism>
<comment type="caution">
    <text evidence="1">The sequence shown here is derived from an EMBL/GenBank/DDBJ whole genome shotgun (WGS) entry which is preliminary data.</text>
</comment>
<dbReference type="AlphaFoldDB" id="B9XKS4"/>
<dbReference type="GO" id="GO:0006629">
    <property type="term" value="P:lipid metabolic process"/>
    <property type="evidence" value="ECO:0007669"/>
    <property type="project" value="InterPro"/>
</dbReference>
<dbReference type="OrthoDB" id="9810159at2"/>
<evidence type="ECO:0008006" key="3">
    <source>
        <dbReference type="Google" id="ProtNLM"/>
    </source>
</evidence>
<accession>B9XKS4</accession>
<dbReference type="Gene3D" id="3.20.20.190">
    <property type="entry name" value="Phosphatidylinositol (PI) phosphodiesterase"/>
    <property type="match status" value="1"/>
</dbReference>
<dbReference type="EMBL" id="ABOX02000026">
    <property type="protein sequence ID" value="EEF59567.1"/>
    <property type="molecule type" value="Genomic_DNA"/>
</dbReference>
<dbReference type="InterPro" id="IPR017946">
    <property type="entry name" value="PLC-like_Pdiesterase_TIM-brl"/>
</dbReference>
<sequence length="224" mass="25458">MITIMAHRANLTGPRSVVENSLAACAKALELGFGLETDLRRDAAGEFYISHDPHPRTPDNALDAYTNIFKQHPEMELAINVKELGYEPVLIELMKAGRLGRKCFYFDFELLESRTPGSSQKKIRSLPGGNQVRMASRLSDRNESLAQCLSIPAEVVWADEFDSLWLTESEVKKVQEAGRLFYVISPEIHGFDRAAMRRRWQDFKSWHIDGICTDYALDARDFFG</sequence>
<evidence type="ECO:0000313" key="2">
    <source>
        <dbReference type="Proteomes" id="UP000003688"/>
    </source>
</evidence>